<name>A0A397F482_APHAT</name>
<keyword evidence="2 7" id="KW-0812">Transmembrane</keyword>
<accession>A0A397F482</accession>
<reference evidence="8 9" key="1">
    <citation type="submission" date="2018-08" db="EMBL/GenBank/DDBJ databases">
        <title>Aphanomyces genome sequencing and annotation.</title>
        <authorList>
            <person name="Minardi D."/>
            <person name="Oidtmann B."/>
            <person name="Van Der Giezen M."/>
            <person name="Studholme D.J."/>
        </authorList>
    </citation>
    <scope>NUCLEOTIDE SEQUENCE [LARGE SCALE GENOMIC DNA]</scope>
    <source>
        <strain evidence="8 9">197901</strain>
    </source>
</reference>
<feature type="transmembrane region" description="Helical" evidence="7">
    <location>
        <begin position="71"/>
        <end position="96"/>
    </location>
</feature>
<feature type="transmembrane region" description="Helical" evidence="7">
    <location>
        <begin position="252"/>
        <end position="270"/>
    </location>
</feature>
<keyword evidence="6 7" id="KW-0472">Membrane</keyword>
<dbReference type="Gene3D" id="1.10.3080.10">
    <property type="entry name" value="Clc chloride channel"/>
    <property type="match status" value="2"/>
</dbReference>
<dbReference type="EMBL" id="QUTE01012078">
    <property type="protein sequence ID" value="RHZ08105.1"/>
    <property type="molecule type" value="Genomic_DNA"/>
</dbReference>
<dbReference type="InterPro" id="IPR014743">
    <property type="entry name" value="Cl-channel_core"/>
</dbReference>
<dbReference type="VEuPathDB" id="FungiDB:H257_12233"/>
<evidence type="ECO:0000256" key="4">
    <source>
        <dbReference type="ARBA" id="ARBA00022989"/>
    </source>
</evidence>
<keyword evidence="4 7" id="KW-1133">Transmembrane helix</keyword>
<evidence type="ECO:0000256" key="1">
    <source>
        <dbReference type="ARBA" id="ARBA00004141"/>
    </source>
</evidence>
<evidence type="ECO:0000256" key="6">
    <source>
        <dbReference type="ARBA" id="ARBA00023136"/>
    </source>
</evidence>
<sequence length="574" mass="62607">MAYRPLSQHRGSTSHDSIQYESVEFVTYDARFTKGDLAHLQDDIAPPTFAPCGCGPTTFSWRNKMISLTKWLLTLLIGVATAHVAVLINLATSSLVSWKFHTLQALLGTSMHGMGVLFLVACNAWCVGIASLLTTFWAPASAGSGIPEIKSTLNGVHVKVWMSMDTLVCKIVGVILSVSGGLPVGKEGPMIHSASIIGAFFSSKRSYQGCGWRPVVFLQEKDVRDLVTCGAAAGSPCGHKCSVVYPHTHDDMVGVAAAFGAPIGGVLFALEEGASFLSPKLIWRAFFCAMGGVLGAIFNQINKCIMYRTQLRQLPLPLKVVYVMGVSVGLSVVWYFLSAFIGTCQTMPPAISTTEKARLVNHASLFLAPQDAALKQVHIHCRRLPFLDWSPPKGAEHMSVTLVMKPEPVSCFGKVICIRERVGTLLAELELHPQQMCWAVVERRYDLHTGQPEKVLEGTIQRNVLVRLLHQKATWNPFSCADHESDRTNVHVLESDHEDAVPLDMSKFSVADRECFVNLEFYVNPSPGLINGAFPLVVSKRGELMGVVTRDEMHALAMGTIPRGSHGSSSYMAK</sequence>
<evidence type="ECO:0000313" key="9">
    <source>
        <dbReference type="Proteomes" id="UP000266196"/>
    </source>
</evidence>
<keyword evidence="5" id="KW-0129">CBS domain</keyword>
<dbReference type="Pfam" id="PF00654">
    <property type="entry name" value="Voltage_CLC"/>
    <property type="match status" value="2"/>
</dbReference>
<evidence type="ECO:0000256" key="5">
    <source>
        <dbReference type="ARBA" id="ARBA00023122"/>
    </source>
</evidence>
<organism evidence="8 9">
    <name type="scientific">Aphanomyces astaci</name>
    <name type="common">Crayfish plague agent</name>
    <dbReference type="NCBI Taxonomy" id="112090"/>
    <lineage>
        <taxon>Eukaryota</taxon>
        <taxon>Sar</taxon>
        <taxon>Stramenopiles</taxon>
        <taxon>Oomycota</taxon>
        <taxon>Saprolegniomycetes</taxon>
        <taxon>Saprolegniales</taxon>
        <taxon>Verrucalvaceae</taxon>
        <taxon>Aphanomyces</taxon>
    </lineage>
</organism>
<feature type="transmembrane region" description="Helical" evidence="7">
    <location>
        <begin position="320"/>
        <end position="341"/>
    </location>
</feature>
<dbReference type="InterPro" id="IPR051280">
    <property type="entry name" value="Cl-channel/antiporter"/>
</dbReference>
<dbReference type="GO" id="GO:0015108">
    <property type="term" value="F:chloride transmembrane transporter activity"/>
    <property type="evidence" value="ECO:0007669"/>
    <property type="project" value="InterPro"/>
</dbReference>
<evidence type="ECO:0000313" key="8">
    <source>
        <dbReference type="EMBL" id="RHZ08105.1"/>
    </source>
</evidence>
<keyword evidence="3" id="KW-0677">Repeat</keyword>
<gene>
    <name evidence="8" type="ORF">DYB31_001457</name>
</gene>
<evidence type="ECO:0000256" key="2">
    <source>
        <dbReference type="ARBA" id="ARBA00022692"/>
    </source>
</evidence>
<feature type="transmembrane region" description="Helical" evidence="7">
    <location>
        <begin position="282"/>
        <end position="299"/>
    </location>
</feature>
<dbReference type="AlphaFoldDB" id="A0A397F482"/>
<proteinExistence type="predicted"/>
<dbReference type="PANTHER" id="PTHR11689:SF136">
    <property type="entry name" value="H(+)_CL(-) EXCHANGE TRANSPORTER 7"/>
    <property type="match status" value="1"/>
</dbReference>
<dbReference type="GO" id="GO:0016020">
    <property type="term" value="C:membrane"/>
    <property type="evidence" value="ECO:0007669"/>
    <property type="project" value="UniProtKB-SubCell"/>
</dbReference>
<evidence type="ECO:0000256" key="3">
    <source>
        <dbReference type="ARBA" id="ARBA00022737"/>
    </source>
</evidence>
<dbReference type="InterPro" id="IPR001807">
    <property type="entry name" value="ClC"/>
</dbReference>
<evidence type="ECO:0000256" key="7">
    <source>
        <dbReference type="SAM" id="Phobius"/>
    </source>
</evidence>
<dbReference type="SUPFAM" id="SSF81340">
    <property type="entry name" value="Clc chloride channel"/>
    <property type="match status" value="1"/>
</dbReference>
<dbReference type="PRINTS" id="PR00762">
    <property type="entry name" value="CLCHANNEL"/>
</dbReference>
<feature type="transmembrane region" description="Helical" evidence="7">
    <location>
        <begin position="116"/>
        <end position="138"/>
    </location>
</feature>
<dbReference type="PANTHER" id="PTHR11689">
    <property type="entry name" value="CHLORIDE CHANNEL PROTEIN CLC FAMILY MEMBER"/>
    <property type="match status" value="1"/>
</dbReference>
<dbReference type="Proteomes" id="UP000266196">
    <property type="component" value="Unassembled WGS sequence"/>
</dbReference>
<protein>
    <recommendedName>
        <fullName evidence="10">Chloride channel protein</fullName>
    </recommendedName>
</protein>
<evidence type="ECO:0008006" key="10">
    <source>
        <dbReference type="Google" id="ProtNLM"/>
    </source>
</evidence>
<comment type="caution">
    <text evidence="8">The sequence shown here is derived from an EMBL/GenBank/DDBJ whole genome shotgun (WGS) entry which is preliminary data.</text>
</comment>
<comment type="subcellular location">
    <subcellularLocation>
        <location evidence="1">Membrane</location>
        <topology evidence="1">Multi-pass membrane protein</topology>
    </subcellularLocation>
</comment>